<dbReference type="SMART" id="SM01321">
    <property type="entry name" value="Y1_Tnp"/>
    <property type="match status" value="1"/>
</dbReference>
<dbReference type="Gene3D" id="3.30.70.1290">
    <property type="entry name" value="Transposase IS200-like"/>
    <property type="match status" value="1"/>
</dbReference>
<dbReference type="GO" id="GO:0006313">
    <property type="term" value="P:DNA transposition"/>
    <property type="evidence" value="ECO:0007669"/>
    <property type="project" value="InterPro"/>
</dbReference>
<dbReference type="AlphaFoldDB" id="I4APC0"/>
<gene>
    <name evidence="2" type="ordered locus">Fleli_3485</name>
</gene>
<dbReference type="KEGG" id="fli:Fleli_3485"/>
<dbReference type="InterPro" id="IPR002686">
    <property type="entry name" value="Transposase_17"/>
</dbReference>
<dbReference type="PANTHER" id="PTHR36966">
    <property type="entry name" value="REP-ASSOCIATED TYROSINE TRANSPOSASE"/>
    <property type="match status" value="1"/>
</dbReference>
<evidence type="ECO:0000259" key="1">
    <source>
        <dbReference type="SMART" id="SM01321"/>
    </source>
</evidence>
<feature type="domain" description="Transposase IS200-like" evidence="1">
    <location>
        <begin position="9"/>
        <end position="140"/>
    </location>
</feature>
<reference evidence="3" key="1">
    <citation type="submission" date="2012-06" db="EMBL/GenBank/DDBJ databases">
        <title>The complete genome of Flexibacter litoralis DSM 6794.</title>
        <authorList>
            <person name="Lucas S."/>
            <person name="Copeland A."/>
            <person name="Lapidus A."/>
            <person name="Glavina del Rio T."/>
            <person name="Dalin E."/>
            <person name="Tice H."/>
            <person name="Bruce D."/>
            <person name="Goodwin L."/>
            <person name="Pitluck S."/>
            <person name="Peters L."/>
            <person name="Ovchinnikova G."/>
            <person name="Lu M."/>
            <person name="Kyrpides N."/>
            <person name="Mavromatis K."/>
            <person name="Ivanova N."/>
            <person name="Brettin T."/>
            <person name="Detter J.C."/>
            <person name="Han C."/>
            <person name="Larimer F."/>
            <person name="Land M."/>
            <person name="Hauser L."/>
            <person name="Markowitz V."/>
            <person name="Cheng J.-F."/>
            <person name="Hugenholtz P."/>
            <person name="Woyke T."/>
            <person name="Wu D."/>
            <person name="Spring S."/>
            <person name="Lang E."/>
            <person name="Kopitz M."/>
            <person name="Brambilla E."/>
            <person name="Klenk H.-P."/>
            <person name="Eisen J.A."/>
        </authorList>
    </citation>
    <scope>NUCLEOTIDE SEQUENCE [LARGE SCALE GENOMIC DNA]</scope>
    <source>
        <strain evidence="3">ATCC 23117 / DSM 6794 / NBRC 15988 / NCIMB 1366 / Sio-4</strain>
    </source>
</reference>
<proteinExistence type="predicted"/>
<dbReference type="Proteomes" id="UP000006054">
    <property type="component" value="Chromosome"/>
</dbReference>
<organism evidence="2 3">
    <name type="scientific">Bernardetia litoralis (strain ATCC 23117 / DSM 6794 / NBRC 15988 / NCIMB 1366 / Fx l1 / Sio-4)</name>
    <name type="common">Flexibacter litoralis</name>
    <dbReference type="NCBI Taxonomy" id="880071"/>
    <lineage>
        <taxon>Bacteria</taxon>
        <taxon>Pseudomonadati</taxon>
        <taxon>Bacteroidota</taxon>
        <taxon>Cytophagia</taxon>
        <taxon>Cytophagales</taxon>
        <taxon>Bernardetiaceae</taxon>
        <taxon>Bernardetia</taxon>
    </lineage>
</organism>
<dbReference type="InterPro" id="IPR036515">
    <property type="entry name" value="Transposase_17_sf"/>
</dbReference>
<keyword evidence="3" id="KW-1185">Reference proteome</keyword>
<protein>
    <submittedName>
        <fullName evidence="2">Transposase</fullName>
    </submittedName>
</protein>
<dbReference type="eggNOG" id="COG1943">
    <property type="taxonomic scope" value="Bacteria"/>
</dbReference>
<name>I4APC0_BERLS</name>
<sequence length="179" mass="21756">MTSATDLYEHRYIAFFTATTLNWKYLLRPDKYKDLILKSLEFLVTKQRIELYGFVIMPNHIHLLWRIVPPYTKEEVQRDFLKYISQHIKKDLKVHHPDVLERFKVNLKDRKYQFWQQNPLTVYCYDDKMIAQKLDYIHANPIKEKWNLASTPESYYYSSASFYTDNKEDFSFLTSCWGE</sequence>
<dbReference type="HOGENOM" id="CLU_068226_5_0_10"/>
<dbReference type="InterPro" id="IPR052715">
    <property type="entry name" value="RAYT_transposase"/>
</dbReference>
<dbReference type="RefSeq" id="WP_014799230.1">
    <property type="nucleotide sequence ID" value="NC_018018.1"/>
</dbReference>
<dbReference type="GO" id="GO:0043565">
    <property type="term" value="F:sequence-specific DNA binding"/>
    <property type="evidence" value="ECO:0007669"/>
    <property type="project" value="TreeGrafter"/>
</dbReference>
<evidence type="ECO:0000313" key="2">
    <source>
        <dbReference type="EMBL" id="AFM05805.1"/>
    </source>
</evidence>
<dbReference type="GO" id="GO:0004803">
    <property type="term" value="F:transposase activity"/>
    <property type="evidence" value="ECO:0007669"/>
    <property type="project" value="InterPro"/>
</dbReference>
<dbReference type="EMBL" id="CP003345">
    <property type="protein sequence ID" value="AFM05805.1"/>
    <property type="molecule type" value="Genomic_DNA"/>
</dbReference>
<dbReference type="OrthoDB" id="9788881at2"/>
<dbReference type="STRING" id="880071.Fleli_3485"/>
<evidence type="ECO:0000313" key="3">
    <source>
        <dbReference type="Proteomes" id="UP000006054"/>
    </source>
</evidence>
<accession>I4APC0</accession>
<dbReference type="PANTHER" id="PTHR36966:SF1">
    <property type="entry name" value="REP-ASSOCIATED TYROSINE TRANSPOSASE"/>
    <property type="match status" value="1"/>
</dbReference>
<dbReference type="SUPFAM" id="SSF143422">
    <property type="entry name" value="Transposase IS200-like"/>
    <property type="match status" value="1"/>
</dbReference>